<dbReference type="SUPFAM" id="SSF54236">
    <property type="entry name" value="Ubiquitin-like"/>
    <property type="match status" value="1"/>
</dbReference>
<reference evidence="2" key="1">
    <citation type="submission" date="2023-01" db="EMBL/GenBank/DDBJ databases">
        <title>Genome assembly of the deep-sea coral Lophelia pertusa.</title>
        <authorList>
            <person name="Herrera S."/>
            <person name="Cordes E."/>
        </authorList>
    </citation>
    <scope>NUCLEOTIDE SEQUENCE</scope>
    <source>
        <strain evidence="2">USNM1676648</strain>
        <tissue evidence="2">Polyp</tissue>
    </source>
</reference>
<dbReference type="EMBL" id="MU825419">
    <property type="protein sequence ID" value="KAJ7390216.1"/>
    <property type="molecule type" value="Genomic_DNA"/>
</dbReference>
<keyword evidence="3" id="KW-1185">Reference proteome</keyword>
<evidence type="ECO:0000313" key="2">
    <source>
        <dbReference type="EMBL" id="KAJ7390216.1"/>
    </source>
</evidence>
<dbReference type="InterPro" id="IPR000626">
    <property type="entry name" value="Ubiquitin-like_dom"/>
</dbReference>
<feature type="domain" description="Ubiquitin-like" evidence="1">
    <location>
        <begin position="1"/>
        <end position="69"/>
    </location>
</feature>
<protein>
    <recommendedName>
        <fullName evidence="1">Ubiquitin-like domain-containing protein</fullName>
    </recommendedName>
</protein>
<dbReference type="PROSITE" id="PS50053">
    <property type="entry name" value="UBIQUITIN_2"/>
    <property type="match status" value="1"/>
</dbReference>
<dbReference type="Pfam" id="PF00240">
    <property type="entry name" value="ubiquitin"/>
    <property type="match status" value="1"/>
</dbReference>
<dbReference type="Proteomes" id="UP001163046">
    <property type="component" value="Unassembled WGS sequence"/>
</dbReference>
<dbReference type="Gene3D" id="3.10.20.90">
    <property type="entry name" value="Phosphatidylinositol 3-kinase Catalytic Subunit, Chain A, domain 1"/>
    <property type="match status" value="1"/>
</dbReference>
<evidence type="ECO:0000259" key="1">
    <source>
        <dbReference type="PROSITE" id="PS50053"/>
    </source>
</evidence>
<accession>A0A9W9ZYJ3</accession>
<name>A0A9W9ZYJ3_9CNID</name>
<dbReference type="OrthoDB" id="5980861at2759"/>
<evidence type="ECO:0000313" key="3">
    <source>
        <dbReference type="Proteomes" id="UP001163046"/>
    </source>
</evidence>
<dbReference type="InterPro" id="IPR029071">
    <property type="entry name" value="Ubiquitin-like_domsf"/>
</dbReference>
<sequence length="193" mass="22091">MQENQETDKYLHKISLTDFETATVGDLKRVISKKWKTGISYLMYGGKVLQEEKTISSYALNENEVIQVLNAEEELKIEPVGKDPVTMMVDPRSVSVEAVKDFIANKINIQVDEQLHVLRFKEQDVDVDSKSLTRMLIKSKQVPVLKVVTDTNINVKVLSANGKEEKVEINLLATYDDLKKNWRKETFVIPMPH</sequence>
<organism evidence="2 3">
    <name type="scientific">Desmophyllum pertusum</name>
    <dbReference type="NCBI Taxonomy" id="174260"/>
    <lineage>
        <taxon>Eukaryota</taxon>
        <taxon>Metazoa</taxon>
        <taxon>Cnidaria</taxon>
        <taxon>Anthozoa</taxon>
        <taxon>Hexacorallia</taxon>
        <taxon>Scleractinia</taxon>
        <taxon>Caryophylliina</taxon>
        <taxon>Caryophylliidae</taxon>
        <taxon>Desmophyllum</taxon>
    </lineage>
</organism>
<proteinExistence type="predicted"/>
<comment type="caution">
    <text evidence="2">The sequence shown here is derived from an EMBL/GenBank/DDBJ whole genome shotgun (WGS) entry which is preliminary data.</text>
</comment>
<gene>
    <name evidence="2" type="ORF">OS493_026726</name>
</gene>
<dbReference type="CDD" id="cd17039">
    <property type="entry name" value="Ubl_ubiquitin_like"/>
    <property type="match status" value="1"/>
</dbReference>
<dbReference type="AlphaFoldDB" id="A0A9W9ZYJ3"/>